<dbReference type="EMBL" id="CP003379">
    <property type="protein sequence ID" value="AFL88458.1"/>
    <property type="molecule type" value="Genomic_DNA"/>
</dbReference>
<reference evidence="4 5" key="1">
    <citation type="submission" date="2012-06" db="EMBL/GenBank/DDBJ databases">
        <title>Complete genome of Terriglobus roseus DSM 18391.</title>
        <authorList>
            <consortium name="US DOE Joint Genome Institute (JGI-PGF)"/>
            <person name="Lucas S."/>
            <person name="Copeland A."/>
            <person name="Lapidus A."/>
            <person name="Glavina del Rio T."/>
            <person name="Dalin E."/>
            <person name="Tice H."/>
            <person name="Bruce D."/>
            <person name="Goodwin L."/>
            <person name="Pitluck S."/>
            <person name="Peters L."/>
            <person name="Mikhailova N."/>
            <person name="Munk A.C.C."/>
            <person name="Kyrpides N."/>
            <person name="Mavromatis K."/>
            <person name="Ivanova N."/>
            <person name="Brettin T."/>
            <person name="Detter J.C."/>
            <person name="Han C."/>
            <person name="Larimer F."/>
            <person name="Land M."/>
            <person name="Hauser L."/>
            <person name="Markowitz V."/>
            <person name="Cheng J.-F."/>
            <person name="Hugenholtz P."/>
            <person name="Woyke T."/>
            <person name="Wu D."/>
            <person name="Brambilla E."/>
            <person name="Klenk H.-P."/>
            <person name="Eisen J.A."/>
        </authorList>
    </citation>
    <scope>NUCLEOTIDE SEQUENCE [LARGE SCALE GENOMIC DNA]</scope>
    <source>
        <strain evidence="4">DSM 18391</strain>
        <strain evidence="5">DSM 18391 / NRRL B-41598 / KBS 63</strain>
    </source>
</reference>
<feature type="domain" description="SHSP" evidence="2">
    <location>
        <begin position="58"/>
        <end position="169"/>
    </location>
</feature>
<dbReference type="AlphaFoldDB" id="I3ZHT2"/>
<keyword evidence="5" id="KW-1185">Reference proteome</keyword>
<sequence>MQTMDDLTTNTAEMLGTTSPMDFFSMVQHIESRICAKTVDMLSARRWDGPLTQQDWQIAEALVLDPVQVSCTLRSDGLLYRVPVKGYRPEEIRLHLEGELLCLCGCLTRPHLPARMFYTRMKLPGLARDYRVAAWISGEILHIAFTREQAPAAQMLPGRPRAAQSIELQYAAAV</sequence>
<evidence type="ECO:0000313" key="4">
    <source>
        <dbReference type="EMBL" id="AFL88800.1"/>
    </source>
</evidence>
<protein>
    <recommendedName>
        <fullName evidence="2">SHSP domain-containing protein</fullName>
    </recommendedName>
</protein>
<gene>
    <name evidence="3" type="ordered locus">Terro_2192</name>
    <name evidence="4" type="ordered locus">Terro_2556</name>
</gene>
<proteinExistence type="inferred from homology"/>
<evidence type="ECO:0000259" key="2">
    <source>
        <dbReference type="PROSITE" id="PS01031"/>
    </source>
</evidence>
<organism evidence="4 5">
    <name type="scientific">Terriglobus roseus (strain DSM 18391 / NRRL B-41598 / KBS 63)</name>
    <dbReference type="NCBI Taxonomy" id="926566"/>
    <lineage>
        <taxon>Bacteria</taxon>
        <taxon>Pseudomonadati</taxon>
        <taxon>Acidobacteriota</taxon>
        <taxon>Terriglobia</taxon>
        <taxon>Terriglobales</taxon>
        <taxon>Acidobacteriaceae</taxon>
        <taxon>Terriglobus</taxon>
    </lineage>
</organism>
<accession>I3ZHT2</accession>
<dbReference type="PROSITE" id="PS01031">
    <property type="entry name" value="SHSP"/>
    <property type="match status" value="1"/>
</dbReference>
<dbReference type="RefSeq" id="WP_014786027.1">
    <property type="nucleotide sequence ID" value="NC_018014.1"/>
</dbReference>
<name>I3ZHT2_TERRK</name>
<evidence type="ECO:0000313" key="5">
    <source>
        <dbReference type="Proteomes" id="UP000006056"/>
    </source>
</evidence>
<dbReference type="InterPro" id="IPR002068">
    <property type="entry name" value="A-crystallin/Hsp20_dom"/>
</dbReference>
<dbReference type="EMBL" id="CP003379">
    <property type="protein sequence ID" value="AFL88800.1"/>
    <property type="molecule type" value="Genomic_DNA"/>
</dbReference>
<dbReference type="STRING" id="926566.Terro_2192"/>
<dbReference type="KEGG" id="trs:Terro_2556"/>
<dbReference type="OrthoDB" id="9841801at2"/>
<dbReference type="KEGG" id="trs:Terro_2192"/>
<dbReference type="HOGENOM" id="CLU_1539285_0_0_0"/>
<evidence type="ECO:0000256" key="1">
    <source>
        <dbReference type="PROSITE-ProRule" id="PRU00285"/>
    </source>
</evidence>
<evidence type="ECO:0000313" key="3">
    <source>
        <dbReference type="EMBL" id="AFL88458.1"/>
    </source>
</evidence>
<comment type="similarity">
    <text evidence="1">Belongs to the small heat shock protein (HSP20) family.</text>
</comment>
<dbReference type="Proteomes" id="UP000006056">
    <property type="component" value="Chromosome"/>
</dbReference>